<dbReference type="EMBL" id="JAAXPN010000001">
    <property type="protein sequence ID" value="NKZ23214.1"/>
    <property type="molecule type" value="Genomic_DNA"/>
</dbReference>
<gene>
    <name evidence="3 6" type="primary">rimP</name>
    <name evidence="6" type="ORF">HF964_00070</name>
</gene>
<dbReference type="CDD" id="cd01734">
    <property type="entry name" value="YlxS_C"/>
    <property type="match status" value="1"/>
</dbReference>
<comment type="similarity">
    <text evidence="3">Belongs to the RimP family.</text>
</comment>
<evidence type="ECO:0000259" key="4">
    <source>
        <dbReference type="Pfam" id="PF02576"/>
    </source>
</evidence>
<comment type="caution">
    <text evidence="6">The sequence shown here is derived from an EMBL/GenBank/DDBJ whole genome shotgun (WGS) entry which is preliminary data.</text>
</comment>
<name>A0A7X6N0X0_9LACO</name>
<dbReference type="Pfam" id="PF17384">
    <property type="entry name" value="DUF150_C"/>
    <property type="match status" value="1"/>
</dbReference>
<protein>
    <recommendedName>
        <fullName evidence="3">Ribosome maturation factor RimP</fullName>
    </recommendedName>
</protein>
<dbReference type="PANTHER" id="PTHR33867:SF1">
    <property type="entry name" value="RIBOSOME MATURATION FACTOR RIMP"/>
    <property type="match status" value="1"/>
</dbReference>
<dbReference type="RefSeq" id="WP_168721017.1">
    <property type="nucleotide sequence ID" value="NZ_JAAXPN010000001.1"/>
</dbReference>
<dbReference type="FunFam" id="3.30.300.70:FF:000001">
    <property type="entry name" value="Ribosome maturation factor RimP"/>
    <property type="match status" value="1"/>
</dbReference>
<evidence type="ECO:0000256" key="2">
    <source>
        <dbReference type="ARBA" id="ARBA00022517"/>
    </source>
</evidence>
<keyword evidence="7" id="KW-1185">Reference proteome</keyword>
<dbReference type="HAMAP" id="MF_01077">
    <property type="entry name" value="RimP"/>
    <property type="match status" value="1"/>
</dbReference>
<evidence type="ECO:0000313" key="6">
    <source>
        <dbReference type="EMBL" id="NKZ23214.1"/>
    </source>
</evidence>
<evidence type="ECO:0000259" key="5">
    <source>
        <dbReference type="Pfam" id="PF17384"/>
    </source>
</evidence>
<feature type="domain" description="Ribosome maturation factor RimP N-terminal" evidence="4">
    <location>
        <begin position="12"/>
        <end position="86"/>
    </location>
</feature>
<dbReference type="InterPro" id="IPR003728">
    <property type="entry name" value="Ribosome_maturation_RimP"/>
</dbReference>
<feature type="domain" description="Ribosome maturation factor RimP C-terminal" evidence="5">
    <location>
        <begin position="89"/>
        <end position="158"/>
    </location>
</feature>
<dbReference type="Gene3D" id="3.30.300.70">
    <property type="entry name" value="RimP-like superfamily, N-terminal"/>
    <property type="match status" value="1"/>
</dbReference>
<keyword evidence="1 3" id="KW-0963">Cytoplasm</keyword>
<dbReference type="InterPro" id="IPR028989">
    <property type="entry name" value="RimP_N"/>
</dbReference>
<evidence type="ECO:0000256" key="3">
    <source>
        <dbReference type="HAMAP-Rule" id="MF_01077"/>
    </source>
</evidence>
<dbReference type="SUPFAM" id="SSF75420">
    <property type="entry name" value="YhbC-like, N-terminal domain"/>
    <property type="match status" value="1"/>
</dbReference>
<dbReference type="GO" id="GO:0006412">
    <property type="term" value="P:translation"/>
    <property type="evidence" value="ECO:0007669"/>
    <property type="project" value="TreeGrafter"/>
</dbReference>
<organism evidence="6 7">
    <name type="scientific">Periweissella fabalis</name>
    <dbReference type="NCBI Taxonomy" id="1070421"/>
    <lineage>
        <taxon>Bacteria</taxon>
        <taxon>Bacillati</taxon>
        <taxon>Bacillota</taxon>
        <taxon>Bacilli</taxon>
        <taxon>Lactobacillales</taxon>
        <taxon>Lactobacillaceae</taxon>
        <taxon>Periweissella</taxon>
    </lineage>
</organism>
<dbReference type="GO" id="GO:0005829">
    <property type="term" value="C:cytosol"/>
    <property type="evidence" value="ECO:0007669"/>
    <property type="project" value="TreeGrafter"/>
</dbReference>
<dbReference type="NCBIfam" id="NF000928">
    <property type="entry name" value="PRK00092.1-2"/>
    <property type="match status" value="1"/>
</dbReference>
<dbReference type="GO" id="GO:0000028">
    <property type="term" value="P:ribosomal small subunit assembly"/>
    <property type="evidence" value="ECO:0007669"/>
    <property type="project" value="TreeGrafter"/>
</dbReference>
<evidence type="ECO:0000313" key="7">
    <source>
        <dbReference type="Proteomes" id="UP000549765"/>
    </source>
</evidence>
<keyword evidence="2 3" id="KW-0690">Ribosome biogenesis</keyword>
<comment type="subcellular location">
    <subcellularLocation>
        <location evidence="3">Cytoplasm</location>
    </subcellularLocation>
</comment>
<comment type="function">
    <text evidence="3">Required for maturation of 30S ribosomal subunits.</text>
</comment>
<dbReference type="SUPFAM" id="SSF74942">
    <property type="entry name" value="YhbC-like, C-terminal domain"/>
    <property type="match status" value="1"/>
</dbReference>
<dbReference type="Proteomes" id="UP000549765">
    <property type="component" value="Unassembled WGS sequence"/>
</dbReference>
<sequence length="158" mass="17878">MANDVVEKITELVTPIITAKGFSLWDVEFVKEGRDMFLRIFIDKPGGITMDDIVLATNEISEMLDVVDPDPIPQAYMLEISSPGAERPLKTPEDLEWAQGQYVHVSLYQKLDGVKDYEGDLVSVTEETLTLNYLDKTRQKSVEIPRDMIAKARLAIKF</sequence>
<accession>A0A7X6N0X0</accession>
<dbReference type="InterPro" id="IPR035956">
    <property type="entry name" value="RimP_N_sf"/>
</dbReference>
<dbReference type="InterPro" id="IPR036847">
    <property type="entry name" value="RimP_C_sf"/>
</dbReference>
<dbReference type="Gene3D" id="2.30.30.180">
    <property type="entry name" value="Ribosome maturation factor RimP, C-terminal domain"/>
    <property type="match status" value="1"/>
</dbReference>
<proteinExistence type="inferred from homology"/>
<dbReference type="PANTHER" id="PTHR33867">
    <property type="entry name" value="RIBOSOME MATURATION FACTOR RIMP"/>
    <property type="match status" value="1"/>
</dbReference>
<dbReference type="InterPro" id="IPR028998">
    <property type="entry name" value="RimP_C"/>
</dbReference>
<dbReference type="AlphaFoldDB" id="A0A7X6N0X0"/>
<dbReference type="Pfam" id="PF02576">
    <property type="entry name" value="RimP_N"/>
    <property type="match status" value="1"/>
</dbReference>
<reference evidence="6 7" key="1">
    <citation type="submission" date="2020-04" db="EMBL/GenBank/DDBJ databases">
        <title>MicrobeNet Type strains.</title>
        <authorList>
            <person name="Nicholson A.C."/>
        </authorList>
    </citation>
    <scope>NUCLEOTIDE SEQUENCE [LARGE SCALE GENOMIC DNA]</scope>
    <source>
        <strain evidence="6 7">CCUG 61472</strain>
    </source>
</reference>
<evidence type="ECO:0000256" key="1">
    <source>
        <dbReference type="ARBA" id="ARBA00022490"/>
    </source>
</evidence>